<dbReference type="STRING" id="702114.A1355_21375"/>
<dbReference type="GO" id="GO:0000049">
    <property type="term" value="F:tRNA binding"/>
    <property type="evidence" value="ECO:0007669"/>
    <property type="project" value="UniProtKB-UniRule"/>
</dbReference>
<feature type="binding site" evidence="7">
    <location>
        <position position="68"/>
    </location>
    <ligand>
        <name>tRNA</name>
        <dbReference type="ChEBI" id="CHEBI:17843"/>
    </ligand>
</feature>
<comment type="function">
    <text evidence="7">Catalyzes the release of premature peptidyl moieties from peptidyl-tRNA molecules trapped in stalled 50S ribosomal subunits, and thus maintains levels of free tRNAs and 50S ribosomes.</text>
</comment>
<dbReference type="GO" id="GO:0005737">
    <property type="term" value="C:cytoplasm"/>
    <property type="evidence" value="ECO:0007669"/>
    <property type="project" value="UniProtKB-SubCell"/>
</dbReference>
<proteinExistence type="inferred from homology"/>
<comment type="caution">
    <text evidence="10">The sequence shown here is derived from an EMBL/GenBank/DDBJ whole genome shotgun (WGS) entry which is preliminary data.</text>
</comment>
<comment type="subcellular location">
    <subcellularLocation>
        <location evidence="7">Cytoplasm</location>
    </subcellularLocation>
</comment>
<dbReference type="Pfam" id="PF01195">
    <property type="entry name" value="Pept_tRNA_hydro"/>
    <property type="match status" value="1"/>
</dbReference>
<organism evidence="10 11">
    <name type="scientific">Methylomonas koyamae</name>
    <dbReference type="NCBI Taxonomy" id="702114"/>
    <lineage>
        <taxon>Bacteria</taxon>
        <taxon>Pseudomonadati</taxon>
        <taxon>Pseudomonadota</taxon>
        <taxon>Gammaproteobacteria</taxon>
        <taxon>Methylococcales</taxon>
        <taxon>Methylococcaceae</taxon>
        <taxon>Methylomonas</taxon>
    </lineage>
</organism>
<dbReference type="GO" id="GO:0006515">
    <property type="term" value="P:protein quality control for misfolded or incompletely synthesized proteins"/>
    <property type="evidence" value="ECO:0007669"/>
    <property type="project" value="UniProtKB-UniRule"/>
</dbReference>
<sequence>MIKVLVGLGNPGRQYEKTRHNVGFLFLDHLLLGSGGRWRNVSGFEAEIGELVIGNKMLVLVKPQTFMNRSGSSVTKVLKYYKFAREAMLVAHDDLELPMGVVKTKQGGGHSGHNGLRDIIAHLGSNEFARLRFGIGRPDIGERVADYVLSSPSKEVLSRQSMLFDAVSVKIEGTLNGEELVYGL</sequence>
<dbReference type="OrthoDB" id="9800507at2"/>
<feature type="binding site" evidence="7">
    <location>
        <position position="66"/>
    </location>
    <ligand>
        <name>tRNA</name>
        <dbReference type="ChEBI" id="CHEBI:17843"/>
    </ligand>
</feature>
<evidence type="ECO:0000313" key="11">
    <source>
        <dbReference type="Proteomes" id="UP000077628"/>
    </source>
</evidence>
<evidence type="ECO:0000256" key="4">
    <source>
        <dbReference type="ARBA" id="ARBA00022884"/>
    </source>
</evidence>
<comment type="subunit">
    <text evidence="7">Monomer.</text>
</comment>
<dbReference type="GO" id="GO:0004045">
    <property type="term" value="F:peptidyl-tRNA hydrolase activity"/>
    <property type="evidence" value="ECO:0007669"/>
    <property type="project" value="UniProtKB-UniRule"/>
</dbReference>
<feature type="active site" description="Proton acceptor" evidence="7">
    <location>
        <position position="20"/>
    </location>
</feature>
<name>A0A177P2Y9_9GAMM</name>
<dbReference type="NCBIfam" id="TIGR00447">
    <property type="entry name" value="pth"/>
    <property type="match status" value="1"/>
</dbReference>
<dbReference type="InterPro" id="IPR018171">
    <property type="entry name" value="Pept_tRNA_hydro_CS"/>
</dbReference>
<keyword evidence="2 7" id="KW-0820">tRNA-binding</keyword>
<feature type="binding site" evidence="7">
    <location>
        <position position="114"/>
    </location>
    <ligand>
        <name>tRNA</name>
        <dbReference type="ChEBI" id="CHEBI:17843"/>
    </ligand>
</feature>
<gene>
    <name evidence="7" type="primary">pth</name>
    <name evidence="10" type="ORF">A1355_21375</name>
</gene>
<keyword evidence="4 7" id="KW-0694">RNA-binding</keyword>
<keyword evidence="3 7" id="KW-0378">Hydrolase</keyword>
<evidence type="ECO:0000256" key="1">
    <source>
        <dbReference type="ARBA" id="ARBA00013260"/>
    </source>
</evidence>
<dbReference type="EMBL" id="LUUK01000054">
    <property type="protein sequence ID" value="OAI23843.1"/>
    <property type="molecule type" value="Genomic_DNA"/>
</dbReference>
<evidence type="ECO:0000313" key="10">
    <source>
        <dbReference type="EMBL" id="OAI23843.1"/>
    </source>
</evidence>
<feature type="site" description="Stabilizes the basic form of H active site to accept a proton" evidence="7">
    <location>
        <position position="93"/>
    </location>
</feature>
<dbReference type="SUPFAM" id="SSF53178">
    <property type="entry name" value="Peptidyl-tRNA hydrolase-like"/>
    <property type="match status" value="1"/>
</dbReference>
<dbReference type="RefSeq" id="WP_064025748.1">
    <property type="nucleotide sequence ID" value="NZ_LUUK01000054.1"/>
</dbReference>
<evidence type="ECO:0000256" key="8">
    <source>
        <dbReference type="RuleBase" id="RU000673"/>
    </source>
</evidence>
<keyword evidence="7" id="KW-0963">Cytoplasm</keyword>
<dbReference type="PROSITE" id="PS01195">
    <property type="entry name" value="PEPT_TRNA_HYDROL_1"/>
    <property type="match status" value="1"/>
</dbReference>
<dbReference type="Gene3D" id="3.40.50.1470">
    <property type="entry name" value="Peptidyl-tRNA hydrolase"/>
    <property type="match status" value="1"/>
</dbReference>
<evidence type="ECO:0000256" key="7">
    <source>
        <dbReference type="HAMAP-Rule" id="MF_00083"/>
    </source>
</evidence>
<comment type="catalytic activity">
    <reaction evidence="7 8">
        <text>an N-acyl-L-alpha-aminoacyl-tRNA + H2O = an N-acyl-L-amino acid + a tRNA + H(+)</text>
        <dbReference type="Rhea" id="RHEA:54448"/>
        <dbReference type="Rhea" id="RHEA-COMP:10123"/>
        <dbReference type="Rhea" id="RHEA-COMP:13883"/>
        <dbReference type="ChEBI" id="CHEBI:15377"/>
        <dbReference type="ChEBI" id="CHEBI:15378"/>
        <dbReference type="ChEBI" id="CHEBI:59874"/>
        <dbReference type="ChEBI" id="CHEBI:78442"/>
        <dbReference type="ChEBI" id="CHEBI:138191"/>
        <dbReference type="EC" id="3.1.1.29"/>
    </reaction>
</comment>
<evidence type="ECO:0000256" key="3">
    <source>
        <dbReference type="ARBA" id="ARBA00022801"/>
    </source>
</evidence>
<dbReference type="Proteomes" id="UP000077628">
    <property type="component" value="Unassembled WGS sequence"/>
</dbReference>
<dbReference type="PANTHER" id="PTHR17224">
    <property type="entry name" value="PEPTIDYL-TRNA HYDROLASE"/>
    <property type="match status" value="1"/>
</dbReference>
<feature type="binding site" evidence="7">
    <location>
        <position position="15"/>
    </location>
    <ligand>
        <name>tRNA</name>
        <dbReference type="ChEBI" id="CHEBI:17843"/>
    </ligand>
</feature>
<dbReference type="HAMAP" id="MF_00083">
    <property type="entry name" value="Pept_tRNA_hydro_bact"/>
    <property type="match status" value="1"/>
</dbReference>
<accession>A0A177P2Y9</accession>
<reference evidence="11" key="1">
    <citation type="submission" date="2016-03" db="EMBL/GenBank/DDBJ databases">
        <authorList>
            <person name="Heylen K."/>
            <person name="De Vos P."/>
            <person name="Vekeman B."/>
        </authorList>
    </citation>
    <scope>NUCLEOTIDE SEQUENCE [LARGE SCALE GENOMIC DNA]</scope>
    <source>
        <strain evidence="11">R-45383</strain>
    </source>
</reference>
<dbReference type="PANTHER" id="PTHR17224:SF1">
    <property type="entry name" value="PEPTIDYL-TRNA HYDROLASE"/>
    <property type="match status" value="1"/>
</dbReference>
<evidence type="ECO:0000256" key="6">
    <source>
        <dbReference type="ARBA" id="ARBA00050038"/>
    </source>
</evidence>
<protein>
    <recommendedName>
        <fullName evidence="6 7">Peptidyl-tRNA hydrolase</fullName>
        <shortName evidence="7">Pth</shortName>
        <ecNumber evidence="1 7">3.1.1.29</ecNumber>
    </recommendedName>
</protein>
<evidence type="ECO:0000256" key="5">
    <source>
        <dbReference type="ARBA" id="ARBA00038063"/>
    </source>
</evidence>
<comment type="function">
    <text evidence="7">Hydrolyzes ribosome-free peptidyl-tRNAs (with 1 or more amino acids incorporated), which drop off the ribosome during protein synthesis, or as a result of ribosome stalling.</text>
</comment>
<dbReference type="EC" id="3.1.1.29" evidence="1 7"/>
<dbReference type="CDD" id="cd00462">
    <property type="entry name" value="PTH"/>
    <property type="match status" value="1"/>
</dbReference>
<dbReference type="InterPro" id="IPR001328">
    <property type="entry name" value="Pept_tRNA_hydro"/>
</dbReference>
<evidence type="ECO:0000256" key="9">
    <source>
        <dbReference type="RuleBase" id="RU004320"/>
    </source>
</evidence>
<dbReference type="AlphaFoldDB" id="A0A177P2Y9"/>
<dbReference type="PROSITE" id="PS01196">
    <property type="entry name" value="PEPT_TRNA_HYDROL_2"/>
    <property type="match status" value="1"/>
</dbReference>
<comment type="similarity">
    <text evidence="5 7 9">Belongs to the PTH family.</text>
</comment>
<feature type="site" description="Discriminates between blocked and unblocked aminoacyl-tRNA" evidence="7">
    <location>
        <position position="10"/>
    </location>
</feature>
<keyword evidence="11" id="KW-1185">Reference proteome</keyword>
<dbReference type="InterPro" id="IPR036416">
    <property type="entry name" value="Pept_tRNA_hydro_sf"/>
</dbReference>
<dbReference type="FunFam" id="3.40.50.1470:FF:000001">
    <property type="entry name" value="Peptidyl-tRNA hydrolase"/>
    <property type="match status" value="1"/>
</dbReference>
<dbReference type="GO" id="GO:0072344">
    <property type="term" value="P:rescue of stalled ribosome"/>
    <property type="evidence" value="ECO:0007669"/>
    <property type="project" value="UniProtKB-UniRule"/>
</dbReference>
<evidence type="ECO:0000256" key="2">
    <source>
        <dbReference type="ARBA" id="ARBA00022555"/>
    </source>
</evidence>